<dbReference type="PROSITE" id="PS50893">
    <property type="entry name" value="ABC_TRANSPORTER_2"/>
    <property type="match status" value="1"/>
</dbReference>
<evidence type="ECO:0000259" key="11">
    <source>
        <dbReference type="PROSITE" id="PS50893"/>
    </source>
</evidence>
<comment type="subcellular location">
    <subcellularLocation>
        <location evidence="1">Cell membrane</location>
        <topology evidence="1">Multi-pass membrane protein</topology>
    </subcellularLocation>
</comment>
<dbReference type="InterPro" id="IPR036640">
    <property type="entry name" value="ABC1_TM_sf"/>
</dbReference>
<dbReference type="InterPro" id="IPR017871">
    <property type="entry name" value="ABC_transporter-like_CS"/>
</dbReference>
<keyword evidence="5" id="KW-0547">Nucleotide-binding</keyword>
<keyword evidence="8 10" id="KW-0472">Membrane</keyword>
<dbReference type="OrthoDB" id="9806127at2"/>
<evidence type="ECO:0000313" key="16">
    <source>
        <dbReference type="Proteomes" id="UP000275024"/>
    </source>
</evidence>
<dbReference type="InterPro" id="IPR003593">
    <property type="entry name" value="AAA+_ATPase"/>
</dbReference>
<evidence type="ECO:0000256" key="7">
    <source>
        <dbReference type="ARBA" id="ARBA00022989"/>
    </source>
</evidence>
<evidence type="ECO:0000256" key="6">
    <source>
        <dbReference type="ARBA" id="ARBA00022840"/>
    </source>
</evidence>
<dbReference type="EMBL" id="RBDY01000011">
    <property type="protein sequence ID" value="RKN21613.1"/>
    <property type="molecule type" value="Genomic_DNA"/>
</dbReference>
<feature type="transmembrane region" description="Helical" evidence="10">
    <location>
        <begin position="38"/>
        <end position="63"/>
    </location>
</feature>
<feature type="transmembrane region" description="Helical" evidence="10">
    <location>
        <begin position="269"/>
        <end position="291"/>
    </location>
</feature>
<comment type="similarity">
    <text evidence="9">Belongs to the ABC transporter superfamily. Lipid exporter (TC 3.A.1.106) family.</text>
</comment>
<dbReference type="RefSeq" id="WP_120697932.1">
    <property type="nucleotide sequence ID" value="NZ_RBDX01000011.1"/>
</dbReference>
<dbReference type="Proteomes" id="UP000275024">
    <property type="component" value="Unassembled WGS sequence"/>
</dbReference>
<dbReference type="InterPro" id="IPR039421">
    <property type="entry name" value="Type_1_exporter"/>
</dbReference>
<feature type="transmembrane region" description="Helical" evidence="10">
    <location>
        <begin position="156"/>
        <end position="173"/>
    </location>
</feature>
<evidence type="ECO:0000256" key="8">
    <source>
        <dbReference type="ARBA" id="ARBA00023136"/>
    </source>
</evidence>
<feature type="domain" description="ABC transporter" evidence="11">
    <location>
        <begin position="356"/>
        <end position="592"/>
    </location>
</feature>
<evidence type="ECO:0000256" key="5">
    <source>
        <dbReference type="ARBA" id="ARBA00022741"/>
    </source>
</evidence>
<dbReference type="PROSITE" id="PS00211">
    <property type="entry name" value="ABC_TRANSPORTER_1"/>
    <property type="match status" value="1"/>
</dbReference>
<dbReference type="SUPFAM" id="SSF90123">
    <property type="entry name" value="ABC transporter transmembrane region"/>
    <property type="match status" value="1"/>
</dbReference>
<keyword evidence="15" id="KW-1185">Reference proteome</keyword>
<dbReference type="Proteomes" id="UP000268652">
    <property type="component" value="Unassembled WGS sequence"/>
</dbReference>
<comment type="caution">
    <text evidence="13">The sequence shown here is derived from an EMBL/GenBank/DDBJ whole genome shotgun (WGS) entry which is preliminary data.</text>
</comment>
<sequence>MEKALSPSAQGNPLDHRYQGEHPVRTLAYLLRPDRRRLAAAVAVFAVRHSPLWLLPLITANIIDIVVEHRPIEQLWYNAAVLLCMFAVNYPSAVAYARLMSTSIRRMSTGLRSALCRRMQQLSIGYHSKVSAGVLQAKVVRDVDAIEESLKQTSEIGLGAVTTMLGGLIVIGIRAPAFLPIFLVVVPAAALLIRAMRGRVRSRNEVFRREVELLSSRVTEMTSLIHITRAHGLEHTAIGRVDGALDRVRTAGFRLDLLNGRVSSLAWNVLNSLGVACLIAAALVAYYGWFAVSAGDVVMLSTFFTTLTASTTALMNLTPVIARGLESVRSIGEVLQAPDLESNDGKREVGAVTGAIDFRGVGFAYEGADEPSVDGLDLAVRPGETVALVGPSGAGKSTVLNLLIGFIRPTTGRILVDGVDAAELDLRSYRRFLSVVPQESILFAGTVRENVTYGLPDAGDDDALRAALEAANAWEFVARLPHGLDTVVGQRGAMLSGGQRQRLAIARALIRDPRVLILDEATSALDGRSEALVQEALGRLMHGRTVLVVAHRLSTIRNADRIVVMDGGRVRETGTHDELVARGGLYSALQPGRSA</sequence>
<dbReference type="GO" id="GO:0005886">
    <property type="term" value="C:plasma membrane"/>
    <property type="evidence" value="ECO:0007669"/>
    <property type="project" value="UniProtKB-SubCell"/>
</dbReference>
<evidence type="ECO:0000256" key="10">
    <source>
        <dbReference type="SAM" id="Phobius"/>
    </source>
</evidence>
<evidence type="ECO:0000259" key="12">
    <source>
        <dbReference type="PROSITE" id="PS50929"/>
    </source>
</evidence>
<feature type="domain" description="ABC transmembrane type-1" evidence="12">
    <location>
        <begin position="54"/>
        <end position="323"/>
    </location>
</feature>
<gene>
    <name evidence="14" type="ORF">D7318_16910</name>
    <name evidence="13" type="ORF">D7319_15555</name>
</gene>
<evidence type="ECO:0000256" key="4">
    <source>
        <dbReference type="ARBA" id="ARBA00022692"/>
    </source>
</evidence>
<keyword evidence="2" id="KW-0813">Transport</keyword>
<reference evidence="15 16" key="1">
    <citation type="submission" date="2018-09" db="EMBL/GenBank/DDBJ databases">
        <title>Streptomyces sp. nov. DS1-2, an endophytic actinomycete isolated from roots of Dendrobium scabrilingue.</title>
        <authorList>
            <person name="Kuncharoen N."/>
            <person name="Kudo T."/>
            <person name="Ohkuma M."/>
            <person name="Yuki M."/>
            <person name="Tanasupawat S."/>
        </authorList>
    </citation>
    <scope>NUCLEOTIDE SEQUENCE [LARGE SCALE GENOMIC DNA]</scope>
    <source>
        <strain evidence="13 16">AZ1-7</strain>
        <strain evidence="14 15">DS1-2</strain>
    </source>
</reference>
<dbReference type="SUPFAM" id="SSF52540">
    <property type="entry name" value="P-loop containing nucleoside triphosphate hydrolases"/>
    <property type="match status" value="1"/>
</dbReference>
<feature type="transmembrane region" description="Helical" evidence="10">
    <location>
        <begin position="179"/>
        <end position="196"/>
    </location>
</feature>
<evidence type="ECO:0000256" key="1">
    <source>
        <dbReference type="ARBA" id="ARBA00004651"/>
    </source>
</evidence>
<dbReference type="SMART" id="SM00382">
    <property type="entry name" value="AAA"/>
    <property type="match status" value="1"/>
</dbReference>
<dbReference type="Pfam" id="PF00005">
    <property type="entry name" value="ABC_tran"/>
    <property type="match status" value="1"/>
</dbReference>
<dbReference type="Pfam" id="PF00664">
    <property type="entry name" value="ABC_membrane"/>
    <property type="match status" value="1"/>
</dbReference>
<dbReference type="Gene3D" id="1.20.1560.10">
    <property type="entry name" value="ABC transporter type 1, transmembrane domain"/>
    <property type="match status" value="1"/>
</dbReference>
<evidence type="ECO:0000313" key="15">
    <source>
        <dbReference type="Proteomes" id="UP000268652"/>
    </source>
</evidence>
<dbReference type="GO" id="GO:0005524">
    <property type="term" value="F:ATP binding"/>
    <property type="evidence" value="ECO:0007669"/>
    <property type="project" value="UniProtKB-KW"/>
</dbReference>
<dbReference type="FunFam" id="3.40.50.300:FF:000299">
    <property type="entry name" value="ABC transporter ATP-binding protein/permease"/>
    <property type="match status" value="1"/>
</dbReference>
<evidence type="ECO:0000256" key="3">
    <source>
        <dbReference type="ARBA" id="ARBA00022475"/>
    </source>
</evidence>
<dbReference type="CDD" id="cd07346">
    <property type="entry name" value="ABC_6TM_exporters"/>
    <property type="match status" value="1"/>
</dbReference>
<dbReference type="AlphaFoldDB" id="A0A3A9W578"/>
<dbReference type="InterPro" id="IPR027417">
    <property type="entry name" value="P-loop_NTPase"/>
</dbReference>
<dbReference type="PANTHER" id="PTHR43394">
    <property type="entry name" value="ATP-DEPENDENT PERMEASE MDL1, MITOCHONDRIAL"/>
    <property type="match status" value="1"/>
</dbReference>
<dbReference type="InterPro" id="IPR011527">
    <property type="entry name" value="ABC1_TM_dom"/>
</dbReference>
<feature type="transmembrane region" description="Helical" evidence="10">
    <location>
        <begin position="75"/>
        <end position="97"/>
    </location>
</feature>
<dbReference type="PROSITE" id="PS50929">
    <property type="entry name" value="ABC_TM1F"/>
    <property type="match status" value="1"/>
</dbReference>
<evidence type="ECO:0000256" key="9">
    <source>
        <dbReference type="ARBA" id="ARBA00061644"/>
    </source>
</evidence>
<evidence type="ECO:0000313" key="13">
    <source>
        <dbReference type="EMBL" id="RKN08351.1"/>
    </source>
</evidence>
<keyword evidence="6 13" id="KW-0067">ATP-binding</keyword>
<protein>
    <submittedName>
        <fullName evidence="13">ABC transporter ATP-binding protein</fullName>
    </submittedName>
</protein>
<dbReference type="EMBL" id="RBDX01000011">
    <property type="protein sequence ID" value="RKN08351.1"/>
    <property type="molecule type" value="Genomic_DNA"/>
</dbReference>
<keyword evidence="4 10" id="KW-0812">Transmembrane</keyword>
<proteinExistence type="inferred from homology"/>
<name>A0A3A9W578_9ACTN</name>
<keyword evidence="7 10" id="KW-1133">Transmembrane helix</keyword>
<evidence type="ECO:0000313" key="14">
    <source>
        <dbReference type="EMBL" id="RKN21613.1"/>
    </source>
</evidence>
<dbReference type="Gene3D" id="3.40.50.300">
    <property type="entry name" value="P-loop containing nucleotide triphosphate hydrolases"/>
    <property type="match status" value="1"/>
</dbReference>
<dbReference type="GO" id="GO:0016887">
    <property type="term" value="F:ATP hydrolysis activity"/>
    <property type="evidence" value="ECO:0007669"/>
    <property type="project" value="InterPro"/>
</dbReference>
<keyword evidence="3" id="KW-1003">Cell membrane</keyword>
<accession>A0A3A9W578</accession>
<dbReference type="InterPro" id="IPR003439">
    <property type="entry name" value="ABC_transporter-like_ATP-bd"/>
</dbReference>
<dbReference type="PANTHER" id="PTHR43394:SF1">
    <property type="entry name" value="ATP-BINDING CASSETTE SUB-FAMILY B MEMBER 10, MITOCHONDRIAL"/>
    <property type="match status" value="1"/>
</dbReference>
<evidence type="ECO:0000256" key="2">
    <source>
        <dbReference type="ARBA" id="ARBA00022448"/>
    </source>
</evidence>
<organism evidence="13 16">
    <name type="scientific">Streptomyces radicis</name>
    <dbReference type="NCBI Taxonomy" id="1750517"/>
    <lineage>
        <taxon>Bacteria</taxon>
        <taxon>Bacillati</taxon>
        <taxon>Actinomycetota</taxon>
        <taxon>Actinomycetes</taxon>
        <taxon>Kitasatosporales</taxon>
        <taxon>Streptomycetaceae</taxon>
        <taxon>Streptomyces</taxon>
    </lineage>
</organism>
<dbReference type="GO" id="GO:0015421">
    <property type="term" value="F:ABC-type oligopeptide transporter activity"/>
    <property type="evidence" value="ECO:0007669"/>
    <property type="project" value="TreeGrafter"/>
</dbReference>